<proteinExistence type="predicted"/>
<evidence type="ECO:0000256" key="1">
    <source>
        <dbReference type="ARBA" id="ARBA00022491"/>
    </source>
</evidence>
<accession>A0A7W8DRA2</accession>
<keyword evidence="2" id="KW-0805">Transcription regulation</keyword>
<keyword evidence="1" id="KW-0678">Repressor</keyword>
<dbReference type="CDD" id="cd01392">
    <property type="entry name" value="HTH_LacI"/>
    <property type="match status" value="1"/>
</dbReference>
<evidence type="ECO:0000259" key="6">
    <source>
        <dbReference type="PROSITE" id="PS50932"/>
    </source>
</evidence>
<dbReference type="Proteomes" id="UP000534294">
    <property type="component" value="Unassembled WGS sequence"/>
</dbReference>
<evidence type="ECO:0000313" key="7">
    <source>
        <dbReference type="EMBL" id="MBB5039050.1"/>
    </source>
</evidence>
<dbReference type="Pfam" id="PF00356">
    <property type="entry name" value="LacI"/>
    <property type="match status" value="1"/>
</dbReference>
<organism evidence="7 8">
    <name type="scientific">Prosthecobacter dejongeii</name>
    <dbReference type="NCBI Taxonomy" id="48465"/>
    <lineage>
        <taxon>Bacteria</taxon>
        <taxon>Pseudomonadati</taxon>
        <taxon>Verrucomicrobiota</taxon>
        <taxon>Verrucomicrobiia</taxon>
        <taxon>Verrucomicrobiales</taxon>
        <taxon>Verrucomicrobiaceae</taxon>
        <taxon>Prosthecobacter</taxon>
    </lineage>
</organism>
<gene>
    <name evidence="7" type="ORF">HNQ64_003319</name>
</gene>
<dbReference type="Gene3D" id="1.10.260.40">
    <property type="entry name" value="lambda repressor-like DNA-binding domains"/>
    <property type="match status" value="1"/>
</dbReference>
<protein>
    <submittedName>
        <fullName evidence="7">DNA-binding LacI/PurR family transcriptional regulator</fullName>
    </submittedName>
</protein>
<dbReference type="SUPFAM" id="SSF53822">
    <property type="entry name" value="Periplasmic binding protein-like I"/>
    <property type="match status" value="1"/>
</dbReference>
<dbReference type="PANTHER" id="PTHR30146">
    <property type="entry name" value="LACI-RELATED TRANSCRIPTIONAL REPRESSOR"/>
    <property type="match status" value="1"/>
</dbReference>
<dbReference type="InterPro" id="IPR000843">
    <property type="entry name" value="HTH_LacI"/>
</dbReference>
<feature type="region of interest" description="Disordered" evidence="5">
    <location>
        <begin position="315"/>
        <end position="341"/>
    </location>
</feature>
<dbReference type="Gene3D" id="3.40.50.2300">
    <property type="match status" value="2"/>
</dbReference>
<evidence type="ECO:0000256" key="5">
    <source>
        <dbReference type="SAM" id="MobiDB-lite"/>
    </source>
</evidence>
<dbReference type="PROSITE" id="PS50932">
    <property type="entry name" value="HTH_LACI_2"/>
    <property type="match status" value="1"/>
</dbReference>
<dbReference type="AlphaFoldDB" id="A0A7W8DRA2"/>
<keyword evidence="4" id="KW-0804">Transcription</keyword>
<dbReference type="PANTHER" id="PTHR30146:SF148">
    <property type="entry name" value="HTH-TYPE TRANSCRIPTIONAL REPRESSOR PURR-RELATED"/>
    <property type="match status" value="1"/>
</dbReference>
<evidence type="ECO:0000256" key="3">
    <source>
        <dbReference type="ARBA" id="ARBA00023125"/>
    </source>
</evidence>
<dbReference type="GO" id="GO:0003700">
    <property type="term" value="F:DNA-binding transcription factor activity"/>
    <property type="evidence" value="ECO:0007669"/>
    <property type="project" value="TreeGrafter"/>
</dbReference>
<dbReference type="EMBL" id="JACHIF010000007">
    <property type="protein sequence ID" value="MBB5039050.1"/>
    <property type="molecule type" value="Genomic_DNA"/>
</dbReference>
<dbReference type="SMART" id="SM00354">
    <property type="entry name" value="HTH_LACI"/>
    <property type="match status" value="1"/>
</dbReference>
<evidence type="ECO:0000256" key="4">
    <source>
        <dbReference type="ARBA" id="ARBA00023163"/>
    </source>
</evidence>
<dbReference type="GO" id="GO:0000976">
    <property type="term" value="F:transcription cis-regulatory region binding"/>
    <property type="evidence" value="ECO:0007669"/>
    <property type="project" value="TreeGrafter"/>
</dbReference>
<comment type="caution">
    <text evidence="7">The sequence shown here is derived from an EMBL/GenBank/DDBJ whole genome shotgun (WGS) entry which is preliminary data.</text>
</comment>
<evidence type="ECO:0000256" key="2">
    <source>
        <dbReference type="ARBA" id="ARBA00023015"/>
    </source>
</evidence>
<sequence>MSSPTLQDIADHLGVSKMTVSRALRGEAYVAAALRTRILEAAANLGYRPDPEISKLMTHMRRKRRSQAPRTLAFVWAEKEPQDLGLSAWSRQLISGAKARAETLGFQLDEFHLAGKGMTGRRLSDILEARGIPGFILSPLISRSRGHVSMRWEKFSSVVIGLGYARPALHRVHHHHYLGMMTAMRQLKKLGYRRIGYYGGSVINERMFGAWSASFLAHHPLPLKQAEMLLGLRREPNRSNFLEWLAKVKPDAVIEGGHLVADWLQDMTDSKHLGVVTLGWRADRPQVAGVDQQAEVLGAAAVDLLVAQEQQNERGLPQHPKIVMTEGTWRPGESVRRRGDL</sequence>
<dbReference type="InterPro" id="IPR010982">
    <property type="entry name" value="Lambda_DNA-bd_dom_sf"/>
</dbReference>
<dbReference type="InterPro" id="IPR028082">
    <property type="entry name" value="Peripla_BP_I"/>
</dbReference>
<dbReference type="SUPFAM" id="SSF47413">
    <property type="entry name" value="lambda repressor-like DNA-binding domains"/>
    <property type="match status" value="1"/>
</dbReference>
<feature type="domain" description="HTH lacI-type" evidence="6">
    <location>
        <begin position="4"/>
        <end position="58"/>
    </location>
</feature>
<reference evidence="7 8" key="1">
    <citation type="submission" date="2020-08" db="EMBL/GenBank/DDBJ databases">
        <title>Genomic Encyclopedia of Type Strains, Phase IV (KMG-IV): sequencing the most valuable type-strain genomes for metagenomic binning, comparative biology and taxonomic classification.</title>
        <authorList>
            <person name="Goeker M."/>
        </authorList>
    </citation>
    <scope>NUCLEOTIDE SEQUENCE [LARGE SCALE GENOMIC DNA]</scope>
    <source>
        <strain evidence="7 8">DSM 12251</strain>
    </source>
</reference>
<keyword evidence="8" id="KW-1185">Reference proteome</keyword>
<evidence type="ECO:0000313" key="8">
    <source>
        <dbReference type="Proteomes" id="UP000534294"/>
    </source>
</evidence>
<keyword evidence="3 7" id="KW-0238">DNA-binding</keyword>
<name>A0A7W8DRA2_9BACT</name>